<keyword evidence="2" id="KW-0805">Transcription regulation</keyword>
<dbReference type="PRINTS" id="PR00404">
    <property type="entry name" value="MADSDOMAIN"/>
</dbReference>
<dbReference type="GO" id="GO:0006357">
    <property type="term" value="P:regulation of transcription by RNA polymerase II"/>
    <property type="evidence" value="ECO:0000318"/>
    <property type="project" value="GO_Central"/>
</dbReference>
<dbReference type="InterPro" id="IPR036879">
    <property type="entry name" value="TF_MADSbox_sf"/>
</dbReference>
<evidence type="ECO:0000256" key="6">
    <source>
        <dbReference type="SAM" id="Coils"/>
    </source>
</evidence>
<dbReference type="AlphaFoldDB" id="A0A9R1WK17"/>
<dbReference type="PROSITE" id="PS50066">
    <property type="entry name" value="MADS_BOX_2"/>
    <property type="match status" value="1"/>
</dbReference>
<evidence type="ECO:0000313" key="8">
    <source>
        <dbReference type="EMBL" id="KAJ0228202.1"/>
    </source>
</evidence>
<dbReference type="PANTHER" id="PTHR11945">
    <property type="entry name" value="MADS BOX PROTEIN"/>
    <property type="match status" value="1"/>
</dbReference>
<comment type="caution">
    <text evidence="8">The sequence shown here is derived from an EMBL/GenBank/DDBJ whole genome shotgun (WGS) entry which is preliminary data.</text>
</comment>
<keyword evidence="3" id="KW-0238">DNA-binding</keyword>
<dbReference type="GO" id="GO:0000978">
    <property type="term" value="F:RNA polymerase II cis-regulatory region sequence-specific DNA binding"/>
    <property type="evidence" value="ECO:0000318"/>
    <property type="project" value="GO_Central"/>
</dbReference>
<reference evidence="8 9" key="1">
    <citation type="journal article" date="2017" name="Nat. Commun.">
        <title>Genome assembly with in vitro proximity ligation data and whole-genome triplication in lettuce.</title>
        <authorList>
            <person name="Reyes-Chin-Wo S."/>
            <person name="Wang Z."/>
            <person name="Yang X."/>
            <person name="Kozik A."/>
            <person name="Arikit S."/>
            <person name="Song C."/>
            <person name="Xia L."/>
            <person name="Froenicke L."/>
            <person name="Lavelle D.O."/>
            <person name="Truco M.J."/>
            <person name="Xia R."/>
            <person name="Zhu S."/>
            <person name="Xu C."/>
            <person name="Xu H."/>
            <person name="Xu X."/>
            <person name="Cox K."/>
            <person name="Korf I."/>
            <person name="Meyers B.C."/>
            <person name="Michelmore R.W."/>
        </authorList>
    </citation>
    <scope>NUCLEOTIDE SEQUENCE [LARGE SCALE GENOMIC DNA]</scope>
    <source>
        <strain evidence="9">cv. Salinas</strain>
        <tissue evidence="8">Seedlings</tissue>
    </source>
</reference>
<dbReference type="SMART" id="SM00432">
    <property type="entry name" value="MADS"/>
    <property type="match status" value="1"/>
</dbReference>
<evidence type="ECO:0000256" key="1">
    <source>
        <dbReference type="ARBA" id="ARBA00004123"/>
    </source>
</evidence>
<dbReference type="Gene3D" id="3.40.1810.10">
    <property type="entry name" value="Transcription factor, MADS-box"/>
    <property type="match status" value="1"/>
</dbReference>
<keyword evidence="9" id="KW-1185">Reference proteome</keyword>
<feature type="coiled-coil region" evidence="6">
    <location>
        <begin position="97"/>
        <end position="170"/>
    </location>
</feature>
<name>A0A9R1WK17_LACSA</name>
<proteinExistence type="predicted"/>
<evidence type="ECO:0000259" key="7">
    <source>
        <dbReference type="PROSITE" id="PS50066"/>
    </source>
</evidence>
<gene>
    <name evidence="8" type="ORF">LSAT_V11C100003150</name>
</gene>
<evidence type="ECO:0000256" key="5">
    <source>
        <dbReference type="ARBA" id="ARBA00023242"/>
    </source>
</evidence>
<accession>A0A9R1WK17</accession>
<dbReference type="InterPro" id="IPR002100">
    <property type="entry name" value="TF_MADSbox"/>
</dbReference>
<evidence type="ECO:0000256" key="3">
    <source>
        <dbReference type="ARBA" id="ARBA00023125"/>
    </source>
</evidence>
<dbReference type="PANTHER" id="PTHR11945:SF821">
    <property type="entry name" value="AGAMOUS-LIKE 57"/>
    <property type="match status" value="1"/>
</dbReference>
<dbReference type="GO" id="GO:0000981">
    <property type="term" value="F:DNA-binding transcription factor activity, RNA polymerase II-specific"/>
    <property type="evidence" value="ECO:0000318"/>
    <property type="project" value="GO_Central"/>
</dbReference>
<evidence type="ECO:0000256" key="4">
    <source>
        <dbReference type="ARBA" id="ARBA00023163"/>
    </source>
</evidence>
<dbReference type="EMBL" id="NBSK02000001">
    <property type="protein sequence ID" value="KAJ0228202.1"/>
    <property type="molecule type" value="Genomic_DNA"/>
</dbReference>
<evidence type="ECO:0000313" key="9">
    <source>
        <dbReference type="Proteomes" id="UP000235145"/>
    </source>
</evidence>
<dbReference type="Proteomes" id="UP000235145">
    <property type="component" value="Unassembled WGS sequence"/>
</dbReference>
<dbReference type="Gramene" id="rna-gnl|WGS:NBSK|LSAT_1X6501_mrna">
    <property type="protein sequence ID" value="cds-PLY98765.1"/>
    <property type="gene ID" value="gene-LSAT_1X6501"/>
</dbReference>
<dbReference type="SUPFAM" id="SSF55455">
    <property type="entry name" value="SRF-like"/>
    <property type="match status" value="1"/>
</dbReference>
<keyword evidence="6" id="KW-0175">Coiled coil</keyword>
<keyword evidence="4" id="KW-0804">Transcription</keyword>
<dbReference type="GO" id="GO:0046983">
    <property type="term" value="F:protein dimerization activity"/>
    <property type="evidence" value="ECO:0007669"/>
    <property type="project" value="InterPro"/>
</dbReference>
<evidence type="ECO:0000256" key="2">
    <source>
        <dbReference type="ARBA" id="ARBA00023015"/>
    </source>
</evidence>
<organism evidence="8 9">
    <name type="scientific">Lactuca sativa</name>
    <name type="common">Garden lettuce</name>
    <dbReference type="NCBI Taxonomy" id="4236"/>
    <lineage>
        <taxon>Eukaryota</taxon>
        <taxon>Viridiplantae</taxon>
        <taxon>Streptophyta</taxon>
        <taxon>Embryophyta</taxon>
        <taxon>Tracheophyta</taxon>
        <taxon>Spermatophyta</taxon>
        <taxon>Magnoliopsida</taxon>
        <taxon>eudicotyledons</taxon>
        <taxon>Gunneridae</taxon>
        <taxon>Pentapetalae</taxon>
        <taxon>asterids</taxon>
        <taxon>campanulids</taxon>
        <taxon>Asterales</taxon>
        <taxon>Asteraceae</taxon>
        <taxon>Cichorioideae</taxon>
        <taxon>Cichorieae</taxon>
        <taxon>Lactucinae</taxon>
        <taxon>Lactuca</taxon>
    </lineage>
</organism>
<dbReference type="Pfam" id="PF00319">
    <property type="entry name" value="SRF-TF"/>
    <property type="match status" value="1"/>
</dbReference>
<sequence length="200" mass="22813">MPRLPRGRGSGRRKIQLKRIENERERAVTLTKRHNGLFKKANELATLCGVQIAIICFSLRGKPLSFGSPSVPFIINKFLNLNQVDQQPDDSITRFVNSYHESNVQALNQELDELNEKLANEKKRGQMLQEQLKASLGWNTYEEYIKSLGIQELMQLKSKLDELKRNAQRNIYVISGSSSSNGEYEADLSKIGAPKDYLKM</sequence>
<comment type="subcellular location">
    <subcellularLocation>
        <location evidence="1">Nucleus</location>
    </subcellularLocation>
</comment>
<dbReference type="GO" id="GO:0005634">
    <property type="term" value="C:nucleus"/>
    <property type="evidence" value="ECO:0007669"/>
    <property type="project" value="UniProtKB-SubCell"/>
</dbReference>
<protein>
    <recommendedName>
        <fullName evidence="7">MADS-box domain-containing protein</fullName>
    </recommendedName>
</protein>
<keyword evidence="5" id="KW-0539">Nucleus</keyword>
<feature type="domain" description="MADS-box" evidence="7">
    <location>
        <begin position="10"/>
        <end position="70"/>
    </location>
</feature>